<reference evidence="2 3" key="1">
    <citation type="submission" date="2019-03" db="EMBL/GenBank/DDBJ databases">
        <title>Genome sequence of Sphingomonas sp. 17J27-24.</title>
        <authorList>
            <person name="Kim M."/>
            <person name="Maeng S."/>
            <person name="Sathiyaraj S."/>
        </authorList>
    </citation>
    <scope>NUCLEOTIDE SEQUENCE [LARGE SCALE GENOMIC DNA]</scope>
    <source>
        <strain evidence="2 3">17J27-24</strain>
    </source>
</reference>
<dbReference type="RefSeq" id="WP_135087843.1">
    <property type="nucleotide sequence ID" value="NZ_SPDV01000028.1"/>
</dbReference>
<dbReference type="EMBL" id="SPDV01000028">
    <property type="protein sequence ID" value="TFI57634.1"/>
    <property type="molecule type" value="Genomic_DNA"/>
</dbReference>
<proteinExistence type="predicted"/>
<sequence>MNTSVEAGGRRRSRTARTAAKLWLHGAVLAAAALIPVLPPGQGPMLVVPVLPGANPAQWAVAHDARLVGLGPLPGSLIVDGKRDRMMMAALSNGFLLVSANSPACSASAS</sequence>
<accession>A0A4Y8ZNU2</accession>
<protein>
    <submittedName>
        <fullName evidence="2">Uncharacterized protein</fullName>
    </submittedName>
</protein>
<comment type="caution">
    <text evidence="2">The sequence shown here is derived from an EMBL/GenBank/DDBJ whole genome shotgun (WGS) entry which is preliminary data.</text>
</comment>
<feature type="transmembrane region" description="Helical" evidence="1">
    <location>
        <begin position="20"/>
        <end position="39"/>
    </location>
</feature>
<keyword evidence="1" id="KW-0812">Transmembrane</keyword>
<evidence type="ECO:0000313" key="3">
    <source>
        <dbReference type="Proteomes" id="UP000298213"/>
    </source>
</evidence>
<evidence type="ECO:0000256" key="1">
    <source>
        <dbReference type="SAM" id="Phobius"/>
    </source>
</evidence>
<keyword evidence="1" id="KW-1133">Transmembrane helix</keyword>
<name>A0A4Y8ZNU2_9SPHN</name>
<keyword evidence="1" id="KW-0472">Membrane</keyword>
<organism evidence="2 3">
    <name type="scientific">Sphingomonas parva</name>
    <dbReference type="NCBI Taxonomy" id="2555898"/>
    <lineage>
        <taxon>Bacteria</taxon>
        <taxon>Pseudomonadati</taxon>
        <taxon>Pseudomonadota</taxon>
        <taxon>Alphaproteobacteria</taxon>
        <taxon>Sphingomonadales</taxon>
        <taxon>Sphingomonadaceae</taxon>
        <taxon>Sphingomonas</taxon>
    </lineage>
</organism>
<dbReference type="AlphaFoldDB" id="A0A4Y8ZNU2"/>
<evidence type="ECO:0000313" key="2">
    <source>
        <dbReference type="EMBL" id="TFI57634.1"/>
    </source>
</evidence>
<dbReference type="OrthoDB" id="7585882at2"/>
<keyword evidence="3" id="KW-1185">Reference proteome</keyword>
<dbReference type="Proteomes" id="UP000298213">
    <property type="component" value="Unassembled WGS sequence"/>
</dbReference>
<gene>
    <name evidence="2" type="ORF">E2493_14005</name>
</gene>